<organism evidence="1 2">
    <name type="scientific">Entomophthora muscae</name>
    <dbReference type="NCBI Taxonomy" id="34485"/>
    <lineage>
        <taxon>Eukaryota</taxon>
        <taxon>Fungi</taxon>
        <taxon>Fungi incertae sedis</taxon>
        <taxon>Zoopagomycota</taxon>
        <taxon>Entomophthoromycotina</taxon>
        <taxon>Entomophthoromycetes</taxon>
        <taxon>Entomophthorales</taxon>
        <taxon>Entomophthoraceae</taxon>
        <taxon>Entomophthora</taxon>
    </lineage>
</organism>
<reference evidence="1" key="1">
    <citation type="submission" date="2022-04" db="EMBL/GenBank/DDBJ databases">
        <title>Genome of the entomopathogenic fungus Entomophthora muscae.</title>
        <authorList>
            <person name="Elya C."/>
            <person name="Lovett B.R."/>
            <person name="Lee E."/>
            <person name="Macias A.M."/>
            <person name="Hajek A.E."/>
            <person name="De Bivort B.L."/>
            <person name="Kasson M.T."/>
            <person name="De Fine Licht H.H."/>
            <person name="Stajich J.E."/>
        </authorList>
    </citation>
    <scope>NUCLEOTIDE SEQUENCE</scope>
    <source>
        <strain evidence="1">Berkeley</strain>
    </source>
</reference>
<comment type="caution">
    <text evidence="1">The sequence shown here is derived from an EMBL/GenBank/DDBJ whole genome shotgun (WGS) entry which is preliminary data.</text>
</comment>
<sequence>MEAPLTTKPDCLHPIPGLTPSTDNQYAGIAYITLAGLVDTMVPAAGPWALVGQSASYLIKLALLLWWDLPSSQQSKLAAEANRSFPGTWYPDRSENIKLLRHH</sequence>
<gene>
    <name evidence="1" type="ORF">DSO57_1013102</name>
</gene>
<dbReference type="EMBL" id="QTSX02003598">
    <property type="protein sequence ID" value="KAJ9069998.1"/>
    <property type="molecule type" value="Genomic_DNA"/>
</dbReference>
<evidence type="ECO:0000313" key="2">
    <source>
        <dbReference type="Proteomes" id="UP001165960"/>
    </source>
</evidence>
<accession>A0ACC2T5R0</accession>
<name>A0ACC2T5R0_9FUNG</name>
<protein>
    <submittedName>
        <fullName evidence="1">Uncharacterized protein</fullName>
    </submittedName>
</protein>
<dbReference type="Proteomes" id="UP001165960">
    <property type="component" value="Unassembled WGS sequence"/>
</dbReference>
<keyword evidence="2" id="KW-1185">Reference proteome</keyword>
<evidence type="ECO:0000313" key="1">
    <source>
        <dbReference type="EMBL" id="KAJ9069998.1"/>
    </source>
</evidence>
<proteinExistence type="predicted"/>